<dbReference type="Proteomes" id="UP001058974">
    <property type="component" value="Chromosome 5"/>
</dbReference>
<dbReference type="EMBL" id="JAMSHJ010000005">
    <property type="protein sequence ID" value="KAI5408326.1"/>
    <property type="molecule type" value="Genomic_DNA"/>
</dbReference>
<evidence type="ECO:0000313" key="2">
    <source>
        <dbReference type="Proteomes" id="UP001058974"/>
    </source>
</evidence>
<reference evidence="1 2" key="1">
    <citation type="journal article" date="2022" name="Nat. Genet.">
        <title>Improved pea reference genome and pan-genome highlight genomic features and evolutionary characteristics.</title>
        <authorList>
            <person name="Yang T."/>
            <person name="Liu R."/>
            <person name="Luo Y."/>
            <person name="Hu S."/>
            <person name="Wang D."/>
            <person name="Wang C."/>
            <person name="Pandey M.K."/>
            <person name="Ge S."/>
            <person name="Xu Q."/>
            <person name="Li N."/>
            <person name="Li G."/>
            <person name="Huang Y."/>
            <person name="Saxena R.K."/>
            <person name="Ji Y."/>
            <person name="Li M."/>
            <person name="Yan X."/>
            <person name="He Y."/>
            <person name="Liu Y."/>
            <person name="Wang X."/>
            <person name="Xiang C."/>
            <person name="Varshney R.K."/>
            <person name="Ding H."/>
            <person name="Gao S."/>
            <person name="Zong X."/>
        </authorList>
    </citation>
    <scope>NUCLEOTIDE SEQUENCE [LARGE SCALE GENOMIC DNA]</scope>
    <source>
        <strain evidence="1 2">cv. Zhongwan 6</strain>
    </source>
</reference>
<dbReference type="Gramene" id="Psat05G0423300-T1">
    <property type="protein sequence ID" value="KAI5408326.1"/>
    <property type="gene ID" value="KIW84_054233"/>
</dbReference>
<keyword evidence="2" id="KW-1185">Reference proteome</keyword>
<accession>A0A9D4WTV2</accession>
<protein>
    <submittedName>
        <fullName evidence="1">Uncharacterized protein</fullName>
    </submittedName>
</protein>
<dbReference type="AlphaFoldDB" id="A0A9D4WTV2"/>
<gene>
    <name evidence="1" type="ORF">KIW84_054233</name>
</gene>
<name>A0A9D4WTV2_PEA</name>
<comment type="caution">
    <text evidence="1">The sequence shown here is derived from an EMBL/GenBank/DDBJ whole genome shotgun (WGS) entry which is preliminary data.</text>
</comment>
<sequence>MVRKTASIHVRDITSLYSTVDMIDKFHHGILFSNIRRERVVLMDYCSKGERADMDTFGDPYALYFYLHLPIIHDFGVLISFSYFEIEFLIAANVAPPQVTPNVWSILKAFQIIYCNLGVSPSIRVILYFYRMKLLLILKCFCLLESNILKAQDREDKNGVDIYLAKADGFKKLLEEVQSTLEITNEWVSQLTDDTVVSSVHHFEEVKRRVTLLYPRLELSPVDPFKVVLDGEVMDEE</sequence>
<organism evidence="1 2">
    <name type="scientific">Pisum sativum</name>
    <name type="common">Garden pea</name>
    <name type="synonym">Lathyrus oleraceus</name>
    <dbReference type="NCBI Taxonomy" id="3888"/>
    <lineage>
        <taxon>Eukaryota</taxon>
        <taxon>Viridiplantae</taxon>
        <taxon>Streptophyta</taxon>
        <taxon>Embryophyta</taxon>
        <taxon>Tracheophyta</taxon>
        <taxon>Spermatophyta</taxon>
        <taxon>Magnoliopsida</taxon>
        <taxon>eudicotyledons</taxon>
        <taxon>Gunneridae</taxon>
        <taxon>Pentapetalae</taxon>
        <taxon>rosids</taxon>
        <taxon>fabids</taxon>
        <taxon>Fabales</taxon>
        <taxon>Fabaceae</taxon>
        <taxon>Papilionoideae</taxon>
        <taxon>50 kb inversion clade</taxon>
        <taxon>NPAAA clade</taxon>
        <taxon>Hologalegina</taxon>
        <taxon>IRL clade</taxon>
        <taxon>Fabeae</taxon>
        <taxon>Lathyrus</taxon>
    </lineage>
</organism>
<proteinExistence type="predicted"/>
<evidence type="ECO:0000313" key="1">
    <source>
        <dbReference type="EMBL" id="KAI5408326.1"/>
    </source>
</evidence>